<comment type="subcellular location">
    <subcellularLocation>
        <location evidence="2">Cytoplasm</location>
    </subcellularLocation>
    <subcellularLocation>
        <location evidence="3">Golgi apparatus</location>
    </subcellularLocation>
    <subcellularLocation>
        <location evidence="1">Membrane</location>
        <topology evidence="1">Peripheral membrane protein</topology>
        <orientation evidence="1">Cytoplasmic side</orientation>
    </subcellularLocation>
</comment>
<accession>A0A165G8N9</accession>
<dbReference type="Pfam" id="PF00787">
    <property type="entry name" value="PX"/>
    <property type="match status" value="1"/>
</dbReference>
<dbReference type="SUPFAM" id="SSF64268">
    <property type="entry name" value="PX domain"/>
    <property type="match status" value="1"/>
</dbReference>
<dbReference type="InterPro" id="IPR015404">
    <property type="entry name" value="Vps5_C"/>
</dbReference>
<dbReference type="EMBL" id="KV427610">
    <property type="protein sequence ID" value="KZT09984.1"/>
    <property type="molecule type" value="Genomic_DNA"/>
</dbReference>
<dbReference type="GO" id="GO:0005794">
    <property type="term" value="C:Golgi apparatus"/>
    <property type="evidence" value="ECO:0007669"/>
    <property type="project" value="UniProtKB-SubCell"/>
</dbReference>
<evidence type="ECO:0000256" key="6">
    <source>
        <dbReference type="ARBA" id="ARBA00022490"/>
    </source>
</evidence>
<keyword evidence="5" id="KW-0813">Transport</keyword>
<evidence type="ECO:0000313" key="13">
    <source>
        <dbReference type="Proteomes" id="UP000076871"/>
    </source>
</evidence>
<dbReference type="InterPro" id="IPR027267">
    <property type="entry name" value="AH/BAR_dom_sf"/>
</dbReference>
<evidence type="ECO:0000256" key="2">
    <source>
        <dbReference type="ARBA" id="ARBA00004496"/>
    </source>
</evidence>
<evidence type="ECO:0000256" key="4">
    <source>
        <dbReference type="ARBA" id="ARBA00010883"/>
    </source>
</evidence>
<keyword evidence="13" id="KW-1185">Reference proteome</keyword>
<evidence type="ECO:0000259" key="11">
    <source>
        <dbReference type="PROSITE" id="PS50195"/>
    </source>
</evidence>
<evidence type="ECO:0000313" key="12">
    <source>
        <dbReference type="EMBL" id="KZT09984.1"/>
    </source>
</evidence>
<dbReference type="FunFam" id="1.20.1270.60:FF:000022">
    <property type="entry name" value="Sorting nexin 3 protein"/>
    <property type="match status" value="1"/>
</dbReference>
<evidence type="ECO:0000256" key="1">
    <source>
        <dbReference type="ARBA" id="ARBA00004287"/>
    </source>
</evidence>
<evidence type="ECO:0000256" key="8">
    <source>
        <dbReference type="ARBA" id="ARBA00022927"/>
    </source>
</evidence>
<evidence type="ECO:0000256" key="10">
    <source>
        <dbReference type="ARBA" id="ARBA00023136"/>
    </source>
</evidence>
<evidence type="ECO:0000256" key="7">
    <source>
        <dbReference type="ARBA" id="ARBA00022553"/>
    </source>
</evidence>
<dbReference type="InterPro" id="IPR036871">
    <property type="entry name" value="PX_dom_sf"/>
</dbReference>
<dbReference type="GO" id="GO:0045053">
    <property type="term" value="P:protein retention in Golgi apparatus"/>
    <property type="evidence" value="ECO:0007669"/>
    <property type="project" value="TreeGrafter"/>
</dbReference>
<dbReference type="AlphaFoldDB" id="A0A165G8N9"/>
<dbReference type="GO" id="GO:0015031">
    <property type="term" value="P:protein transport"/>
    <property type="evidence" value="ECO:0007669"/>
    <property type="project" value="UniProtKB-KW"/>
</dbReference>
<dbReference type="GO" id="GO:0030904">
    <property type="term" value="C:retromer complex"/>
    <property type="evidence" value="ECO:0007669"/>
    <property type="project" value="UniProtKB-ARBA"/>
</dbReference>
<keyword evidence="6" id="KW-0963">Cytoplasm</keyword>
<evidence type="ECO:0000256" key="9">
    <source>
        <dbReference type="ARBA" id="ARBA00023034"/>
    </source>
</evidence>
<reference evidence="12 13" key="1">
    <citation type="journal article" date="2016" name="Mol. Biol. Evol.">
        <title>Comparative Genomics of Early-Diverging Mushroom-Forming Fungi Provides Insights into the Origins of Lignocellulose Decay Capabilities.</title>
        <authorList>
            <person name="Nagy L.G."/>
            <person name="Riley R."/>
            <person name="Tritt A."/>
            <person name="Adam C."/>
            <person name="Daum C."/>
            <person name="Floudas D."/>
            <person name="Sun H."/>
            <person name="Yadav J.S."/>
            <person name="Pangilinan J."/>
            <person name="Larsson K.H."/>
            <person name="Matsuura K."/>
            <person name="Barry K."/>
            <person name="Labutti K."/>
            <person name="Kuo R."/>
            <person name="Ohm R.A."/>
            <person name="Bhattacharya S.S."/>
            <person name="Shirouzu T."/>
            <person name="Yoshinaga Y."/>
            <person name="Martin F.M."/>
            <person name="Grigoriev I.V."/>
            <person name="Hibbett D.S."/>
        </authorList>
    </citation>
    <scope>NUCLEOTIDE SEQUENCE [LARGE SCALE GENOMIC DNA]</scope>
    <source>
        <strain evidence="12 13">93-53</strain>
    </source>
</reference>
<dbReference type="FunFam" id="3.30.1520.10:FF:000013">
    <property type="entry name" value="Putative Sorting nexin 3"/>
    <property type="match status" value="1"/>
</dbReference>
<dbReference type="InterPro" id="IPR001683">
    <property type="entry name" value="PX_dom"/>
</dbReference>
<dbReference type="GO" id="GO:0005829">
    <property type="term" value="C:cytosol"/>
    <property type="evidence" value="ECO:0007669"/>
    <property type="project" value="GOC"/>
</dbReference>
<dbReference type="GeneID" id="63831005"/>
<dbReference type="GO" id="GO:0005768">
    <property type="term" value="C:endosome"/>
    <property type="evidence" value="ECO:0007669"/>
    <property type="project" value="TreeGrafter"/>
</dbReference>
<dbReference type="PROSITE" id="PS50195">
    <property type="entry name" value="PX"/>
    <property type="match status" value="1"/>
</dbReference>
<keyword evidence="8" id="KW-0653">Protein transport</keyword>
<dbReference type="OrthoDB" id="271164at2759"/>
<dbReference type="Gene3D" id="1.20.1270.60">
    <property type="entry name" value="Arfaptin homology (AH) domain/BAR domain"/>
    <property type="match status" value="1"/>
</dbReference>
<protein>
    <submittedName>
        <fullName evidence="12">Vps5-domain-containing protein</fullName>
    </submittedName>
</protein>
<comment type="similarity">
    <text evidence="4">Belongs to the sorting nexin family.</text>
</comment>
<sequence>MIDTGLQAVFAITVDDPQKVGDPIRPYTMYTVHTKTTSPMFKKSSFSVLRRYSDFLWLYETLSLNNPGVVVPPVPEKNPYRRFDENFVQQRRFALEKCIQKIASHPILQRDPDLKMFLESDTFALDIKQRKAELAQEKGGLMASIGQSLAGPRFHETDEVTLLHRPSLQWFDKQKAYLDSLELQLKGLVKAIDLVAKHRSELSAATREFAQAISELSASDVGPQLSSAFAGLAEVEQKAQESHSTQSQEDVVTIMATVDEYARLINSVRNAFNSRIRTYHTWQSTDGYLKRVKQTHETNRAQGKLPSDQLSRSLSLVADAERRAMDAKQDFDQVSRLVKAEVARFEYERIEDFKSSLEAFLEGMISRQKQVRVVSPLS</sequence>
<dbReference type="Pfam" id="PF09325">
    <property type="entry name" value="Vps5"/>
    <property type="match status" value="1"/>
</dbReference>
<dbReference type="FunCoup" id="A0A165G8N9">
    <property type="interactions" value="576"/>
</dbReference>
<dbReference type="SUPFAM" id="SSF103657">
    <property type="entry name" value="BAR/IMD domain-like"/>
    <property type="match status" value="1"/>
</dbReference>
<gene>
    <name evidence="12" type="ORF">LAESUDRAFT_796653</name>
</gene>
<dbReference type="Proteomes" id="UP000076871">
    <property type="component" value="Unassembled WGS sequence"/>
</dbReference>
<evidence type="ECO:0000256" key="5">
    <source>
        <dbReference type="ARBA" id="ARBA00022448"/>
    </source>
</evidence>
<dbReference type="GO" id="GO:0042147">
    <property type="term" value="P:retrograde transport, endosome to Golgi"/>
    <property type="evidence" value="ECO:0007669"/>
    <property type="project" value="TreeGrafter"/>
</dbReference>
<dbReference type="SMART" id="SM00312">
    <property type="entry name" value="PX"/>
    <property type="match status" value="1"/>
</dbReference>
<feature type="domain" description="PX" evidence="11">
    <location>
        <begin position="8"/>
        <end position="124"/>
    </location>
</feature>
<keyword evidence="7" id="KW-0597">Phosphoprotein</keyword>
<keyword evidence="10" id="KW-0472">Membrane</keyword>
<dbReference type="PANTHER" id="PTHR10555:SF170">
    <property type="entry name" value="FI18122P1"/>
    <property type="match status" value="1"/>
</dbReference>
<dbReference type="RefSeq" id="XP_040767724.1">
    <property type="nucleotide sequence ID" value="XM_040913977.1"/>
</dbReference>
<dbReference type="PANTHER" id="PTHR10555">
    <property type="entry name" value="SORTING NEXIN"/>
    <property type="match status" value="1"/>
</dbReference>
<dbReference type="InParanoid" id="A0A165G8N9"/>
<organism evidence="12 13">
    <name type="scientific">Laetiporus sulphureus 93-53</name>
    <dbReference type="NCBI Taxonomy" id="1314785"/>
    <lineage>
        <taxon>Eukaryota</taxon>
        <taxon>Fungi</taxon>
        <taxon>Dikarya</taxon>
        <taxon>Basidiomycota</taxon>
        <taxon>Agaricomycotina</taxon>
        <taxon>Agaricomycetes</taxon>
        <taxon>Polyporales</taxon>
        <taxon>Laetiporus</taxon>
    </lineage>
</organism>
<proteinExistence type="inferred from homology"/>
<dbReference type="GO" id="GO:0035091">
    <property type="term" value="F:phosphatidylinositol binding"/>
    <property type="evidence" value="ECO:0007669"/>
    <property type="project" value="InterPro"/>
</dbReference>
<name>A0A165G8N9_9APHY</name>
<keyword evidence="9" id="KW-0333">Golgi apparatus</keyword>
<evidence type="ECO:0000256" key="3">
    <source>
        <dbReference type="ARBA" id="ARBA00004555"/>
    </source>
</evidence>
<dbReference type="STRING" id="1314785.A0A165G8N9"/>
<dbReference type="Gene3D" id="3.30.1520.10">
    <property type="entry name" value="Phox-like domain"/>
    <property type="match status" value="1"/>
</dbReference>